<evidence type="ECO:0000313" key="3">
    <source>
        <dbReference type="Proteomes" id="UP000292564"/>
    </source>
</evidence>
<dbReference type="AlphaFoldDB" id="A0A4Q7Z990"/>
<dbReference type="Proteomes" id="UP000292564">
    <property type="component" value="Unassembled WGS sequence"/>
</dbReference>
<comment type="caution">
    <text evidence="2">The sequence shown here is derived from an EMBL/GenBank/DDBJ whole genome shotgun (WGS) entry which is preliminary data.</text>
</comment>
<keyword evidence="3" id="KW-1185">Reference proteome</keyword>
<accession>A0A4Q7Z990</accession>
<evidence type="ECO:0000256" key="1">
    <source>
        <dbReference type="SAM" id="MobiDB-lite"/>
    </source>
</evidence>
<gene>
    <name evidence="2" type="ORF">EV385_6700</name>
</gene>
<sequence>MAVAGTARRLGAPGRLQPTDDGGEHLRVPDAAGLLHRLGATAALTAWRQRHALIPDRPRT</sequence>
<evidence type="ECO:0000313" key="2">
    <source>
        <dbReference type="EMBL" id="RZU46624.1"/>
    </source>
</evidence>
<dbReference type="RefSeq" id="WP_165449744.1">
    <property type="nucleotide sequence ID" value="NZ_SHKY01000002.1"/>
</dbReference>
<organism evidence="2 3">
    <name type="scientific">Krasilnikovia cinnamomea</name>
    <dbReference type="NCBI Taxonomy" id="349313"/>
    <lineage>
        <taxon>Bacteria</taxon>
        <taxon>Bacillati</taxon>
        <taxon>Actinomycetota</taxon>
        <taxon>Actinomycetes</taxon>
        <taxon>Micromonosporales</taxon>
        <taxon>Micromonosporaceae</taxon>
        <taxon>Krasilnikovia</taxon>
    </lineage>
</organism>
<name>A0A4Q7Z990_9ACTN</name>
<protein>
    <submittedName>
        <fullName evidence="2">Uncharacterized protein</fullName>
    </submittedName>
</protein>
<feature type="region of interest" description="Disordered" evidence="1">
    <location>
        <begin position="1"/>
        <end position="25"/>
    </location>
</feature>
<proteinExistence type="predicted"/>
<dbReference type="EMBL" id="SHKY01000002">
    <property type="protein sequence ID" value="RZU46624.1"/>
    <property type="molecule type" value="Genomic_DNA"/>
</dbReference>
<reference evidence="2 3" key="1">
    <citation type="submission" date="2019-02" db="EMBL/GenBank/DDBJ databases">
        <title>Sequencing the genomes of 1000 actinobacteria strains.</title>
        <authorList>
            <person name="Klenk H.-P."/>
        </authorList>
    </citation>
    <scope>NUCLEOTIDE SEQUENCE [LARGE SCALE GENOMIC DNA]</scope>
    <source>
        <strain evidence="2 3">DSM 45162</strain>
    </source>
</reference>